<dbReference type="GO" id="GO:0016020">
    <property type="term" value="C:membrane"/>
    <property type="evidence" value="ECO:0007669"/>
    <property type="project" value="UniProtKB-SubCell"/>
</dbReference>
<evidence type="ECO:0000256" key="1">
    <source>
        <dbReference type="ARBA" id="ARBA00004141"/>
    </source>
</evidence>
<keyword evidence="2 8" id="KW-0812">Transmembrane</keyword>
<dbReference type="InterPro" id="IPR050125">
    <property type="entry name" value="GPCR_opsins"/>
</dbReference>
<organism evidence="11 12">
    <name type="scientific">Dibothriocephalus latus</name>
    <name type="common">Fish tapeworm</name>
    <name type="synonym">Diphyllobothrium latum</name>
    <dbReference type="NCBI Taxonomy" id="60516"/>
    <lineage>
        <taxon>Eukaryota</taxon>
        <taxon>Metazoa</taxon>
        <taxon>Spiralia</taxon>
        <taxon>Lophotrochozoa</taxon>
        <taxon>Platyhelminthes</taxon>
        <taxon>Cestoda</taxon>
        <taxon>Eucestoda</taxon>
        <taxon>Diphyllobothriidea</taxon>
        <taxon>Diphyllobothriidae</taxon>
        <taxon>Dibothriocephalus</taxon>
    </lineage>
</organism>
<keyword evidence="5 9" id="KW-0472">Membrane</keyword>
<evidence type="ECO:0000313" key="11">
    <source>
        <dbReference type="EMBL" id="VDK88887.1"/>
    </source>
</evidence>
<evidence type="ECO:0000256" key="5">
    <source>
        <dbReference type="ARBA" id="ARBA00023136"/>
    </source>
</evidence>
<feature type="transmembrane region" description="Helical" evidence="9">
    <location>
        <begin position="159"/>
        <end position="180"/>
    </location>
</feature>
<evidence type="ECO:0000313" key="12">
    <source>
        <dbReference type="Proteomes" id="UP000281553"/>
    </source>
</evidence>
<keyword evidence="12" id="KW-1185">Reference proteome</keyword>
<evidence type="ECO:0000256" key="9">
    <source>
        <dbReference type="SAM" id="Phobius"/>
    </source>
</evidence>
<feature type="transmembrane region" description="Helical" evidence="9">
    <location>
        <begin position="86"/>
        <end position="114"/>
    </location>
</feature>
<protein>
    <recommendedName>
        <fullName evidence="10">G-protein coupled receptors family 1 profile domain-containing protein</fullName>
    </recommendedName>
</protein>
<dbReference type="PROSITE" id="PS00237">
    <property type="entry name" value="G_PROTEIN_RECEP_F1_1"/>
    <property type="match status" value="1"/>
</dbReference>
<dbReference type="InterPro" id="IPR000276">
    <property type="entry name" value="GPCR_Rhodpsn"/>
</dbReference>
<evidence type="ECO:0000256" key="2">
    <source>
        <dbReference type="ARBA" id="ARBA00022692"/>
    </source>
</evidence>
<dbReference type="SUPFAM" id="SSF81321">
    <property type="entry name" value="Family A G protein-coupled receptor-like"/>
    <property type="match status" value="1"/>
</dbReference>
<dbReference type="PROSITE" id="PS50262">
    <property type="entry name" value="G_PROTEIN_RECEP_F1_2"/>
    <property type="match status" value="1"/>
</dbReference>
<keyword evidence="7 8" id="KW-0807">Transducer</keyword>
<comment type="similarity">
    <text evidence="8">Belongs to the G-protein coupled receptor 1 family.</text>
</comment>
<evidence type="ECO:0000256" key="8">
    <source>
        <dbReference type="RuleBase" id="RU000688"/>
    </source>
</evidence>
<reference evidence="11 12" key="1">
    <citation type="submission" date="2018-11" db="EMBL/GenBank/DDBJ databases">
        <authorList>
            <consortium name="Pathogen Informatics"/>
        </authorList>
    </citation>
    <scope>NUCLEOTIDE SEQUENCE [LARGE SCALE GENOMIC DNA]</scope>
</reference>
<proteinExistence type="inferred from homology"/>
<keyword evidence="6 8" id="KW-0675">Receptor</keyword>
<dbReference type="Pfam" id="PF00001">
    <property type="entry name" value="7tm_1"/>
    <property type="match status" value="1"/>
</dbReference>
<evidence type="ECO:0000256" key="7">
    <source>
        <dbReference type="ARBA" id="ARBA00023224"/>
    </source>
</evidence>
<dbReference type="EMBL" id="UYRU01045189">
    <property type="protein sequence ID" value="VDK88887.1"/>
    <property type="molecule type" value="Genomic_DNA"/>
</dbReference>
<feature type="domain" description="G-protein coupled receptors family 1 profile" evidence="10">
    <location>
        <begin position="1"/>
        <end position="177"/>
    </location>
</feature>
<evidence type="ECO:0000259" key="10">
    <source>
        <dbReference type="PROSITE" id="PS50262"/>
    </source>
</evidence>
<evidence type="ECO:0000256" key="3">
    <source>
        <dbReference type="ARBA" id="ARBA00022989"/>
    </source>
</evidence>
<dbReference type="PANTHER" id="PTHR24240">
    <property type="entry name" value="OPSIN"/>
    <property type="match status" value="1"/>
</dbReference>
<dbReference type="AlphaFoldDB" id="A0A3P6TT98"/>
<feature type="transmembrane region" description="Helical" evidence="9">
    <location>
        <begin position="126"/>
        <end position="147"/>
    </location>
</feature>
<dbReference type="InterPro" id="IPR017452">
    <property type="entry name" value="GPCR_Rhodpsn_7TM"/>
</dbReference>
<sequence length="204" mass="23348">MQCLLGFAALNTAVMLSVDRYLLIVQPFQSIARIGRRRVLLMIEFKWCWSLIWSSSPFYGLGRYIPVRLQTSSAFDFLTHNVNIKIHVVGMLIFELLIPIGTVFFCYIQIVLMIKLLTLQTANTSAITISILFITWLPYAILIFLSVNGYHTNLTPHFAEVSIVFVKSYSVCNPAVYAFMNARFRIRLVKMVPCLIQLRRAGCL</sequence>
<keyword evidence="3 9" id="KW-1133">Transmembrane helix</keyword>
<evidence type="ECO:0000256" key="6">
    <source>
        <dbReference type="ARBA" id="ARBA00023170"/>
    </source>
</evidence>
<dbReference type="Proteomes" id="UP000281553">
    <property type="component" value="Unassembled WGS sequence"/>
</dbReference>
<keyword evidence="4 8" id="KW-0297">G-protein coupled receptor</keyword>
<evidence type="ECO:0000256" key="4">
    <source>
        <dbReference type="ARBA" id="ARBA00023040"/>
    </source>
</evidence>
<comment type="subcellular location">
    <subcellularLocation>
        <location evidence="1">Membrane</location>
        <topology evidence="1">Multi-pass membrane protein</topology>
    </subcellularLocation>
</comment>
<dbReference type="Gene3D" id="1.20.1070.10">
    <property type="entry name" value="Rhodopsin 7-helix transmembrane proteins"/>
    <property type="match status" value="1"/>
</dbReference>
<dbReference type="OrthoDB" id="2101615at2759"/>
<dbReference type="PRINTS" id="PR00237">
    <property type="entry name" value="GPCRRHODOPSN"/>
</dbReference>
<name>A0A3P6TT98_DIBLA</name>
<dbReference type="GO" id="GO:0004930">
    <property type="term" value="F:G protein-coupled receptor activity"/>
    <property type="evidence" value="ECO:0007669"/>
    <property type="project" value="UniProtKB-KW"/>
</dbReference>
<gene>
    <name evidence="11" type="ORF">DILT_LOCUS4286</name>
</gene>
<accession>A0A3P6TT98</accession>